<dbReference type="EMBL" id="QYAC01000009">
    <property type="protein sequence ID" value="MBL3680631.1"/>
    <property type="molecule type" value="Genomic_DNA"/>
</dbReference>
<dbReference type="RefSeq" id="WP_202345907.1">
    <property type="nucleotide sequence ID" value="NZ_BAAAPI010000010.1"/>
</dbReference>
<gene>
    <name evidence="1" type="ORF">D3230_15235</name>
</gene>
<organism evidence="1 2">
    <name type="scientific">Leucobacter chromiireducens subsp. solipictus</name>
    <dbReference type="NCBI Taxonomy" id="398235"/>
    <lineage>
        <taxon>Bacteria</taxon>
        <taxon>Bacillati</taxon>
        <taxon>Actinomycetota</taxon>
        <taxon>Actinomycetes</taxon>
        <taxon>Micrococcales</taxon>
        <taxon>Microbacteriaceae</taxon>
        <taxon>Leucobacter</taxon>
    </lineage>
</organism>
<evidence type="ECO:0000313" key="2">
    <source>
        <dbReference type="Proteomes" id="UP001645859"/>
    </source>
</evidence>
<accession>A0ABS1SJR8</accession>
<dbReference type="Proteomes" id="UP001645859">
    <property type="component" value="Unassembled WGS sequence"/>
</dbReference>
<dbReference type="InterPro" id="IPR009959">
    <property type="entry name" value="Cyclase_SnoaL-like"/>
</dbReference>
<dbReference type="Gene3D" id="3.10.450.50">
    <property type="match status" value="1"/>
</dbReference>
<protein>
    <submittedName>
        <fullName evidence="1">Ester cyclase</fullName>
    </submittedName>
</protein>
<dbReference type="PANTHER" id="PTHR38436">
    <property type="entry name" value="POLYKETIDE CYCLASE SNOAL-LIKE DOMAIN"/>
    <property type="match status" value="1"/>
</dbReference>
<dbReference type="Pfam" id="PF07366">
    <property type="entry name" value="SnoaL"/>
    <property type="match status" value="1"/>
</dbReference>
<name>A0ABS1SJR8_9MICO</name>
<dbReference type="SUPFAM" id="SSF54427">
    <property type="entry name" value="NTF2-like"/>
    <property type="match status" value="1"/>
</dbReference>
<keyword evidence="2" id="KW-1185">Reference proteome</keyword>
<dbReference type="PANTHER" id="PTHR38436:SF1">
    <property type="entry name" value="ESTER CYCLASE"/>
    <property type="match status" value="1"/>
</dbReference>
<sequence length="148" mass="16409">MSRSTETTVRAFLEHVRSGRSPKRASEYFAPVVLANQVRAGAGETLERSPANYTEHVEEMIEMFGNFEFTVDELLVDGDKAYARWTQRGHHVGMIDGHPPTGHPIETVGSAVYRVADGLIAEYWIQQDAAGLAAQLRSQRGARASQHE</sequence>
<evidence type="ECO:0000313" key="1">
    <source>
        <dbReference type="EMBL" id="MBL3680631.1"/>
    </source>
</evidence>
<reference evidence="1 2" key="1">
    <citation type="submission" date="2018-09" db="EMBL/GenBank/DDBJ databases">
        <title>Comparative genomics of Leucobacter spp.</title>
        <authorList>
            <person name="Reis A.C."/>
            <person name="Kolvenbach B.A."/>
            <person name="Corvini P.F.X."/>
            <person name="Nunes O.C."/>
        </authorList>
    </citation>
    <scope>NUCLEOTIDE SEQUENCE [LARGE SCALE GENOMIC DNA]</scope>
    <source>
        <strain evidence="1 2">TAN 31504</strain>
    </source>
</reference>
<comment type="caution">
    <text evidence="1">The sequence shown here is derived from an EMBL/GenBank/DDBJ whole genome shotgun (WGS) entry which is preliminary data.</text>
</comment>
<dbReference type="InterPro" id="IPR032710">
    <property type="entry name" value="NTF2-like_dom_sf"/>
</dbReference>
<proteinExistence type="predicted"/>